<keyword evidence="2" id="KW-1185">Reference proteome</keyword>
<reference evidence="3" key="1">
    <citation type="submission" date="2016-11" db="UniProtKB">
        <authorList>
            <consortium name="WormBaseParasite"/>
        </authorList>
    </citation>
    <scope>IDENTIFICATION</scope>
</reference>
<evidence type="ECO:0000313" key="2">
    <source>
        <dbReference type="Proteomes" id="UP000095280"/>
    </source>
</evidence>
<feature type="region of interest" description="Disordered" evidence="1">
    <location>
        <begin position="208"/>
        <end position="254"/>
    </location>
</feature>
<proteinExistence type="predicted"/>
<dbReference type="AlphaFoldDB" id="A0A1I8JDD4"/>
<evidence type="ECO:0000313" key="3">
    <source>
        <dbReference type="WBParaSite" id="maker-uti_cns_0046819-snap-gene-0.9-mRNA-1"/>
    </source>
</evidence>
<dbReference type="WBParaSite" id="maker-uti_cns_0046819-snap-gene-0.9-mRNA-1">
    <property type="protein sequence ID" value="maker-uti_cns_0046819-snap-gene-0.9-mRNA-1"/>
    <property type="gene ID" value="maker-uti_cns_0046819-snap-gene-0.9"/>
</dbReference>
<sequence length="254" mass="28066">KFTYSYGVPFRQEFVIVKQSTCIMNLIFFIISLSLFSDTQSNSAFNTLNTLDNPILGQLNDVASIFTEKGYRSLCFVHSRLYQHGNGSFSSSFRPRFIKVLIFGTKQVNVIYASNKTQLEVDFKFQFGVTSSKDSFISYKKLSDTLFIFARQSVKEQAPQDSSFYLTPVLVGIILGLVFVILTLAACYIKNKRSIVGGAQHAHRKFRLDNSLPGNGNGNVSEVCSGDGDGAGPFLPPGSRLDEGPDSDEEGADE</sequence>
<evidence type="ECO:0000256" key="1">
    <source>
        <dbReference type="SAM" id="MobiDB-lite"/>
    </source>
</evidence>
<accession>A0A1I8JDD4</accession>
<name>A0A1I8JDD4_9PLAT</name>
<protein>
    <submittedName>
        <fullName evidence="3">Collectrin domain-containing protein</fullName>
    </submittedName>
</protein>
<feature type="compositionally biased region" description="Polar residues" evidence="1">
    <location>
        <begin position="212"/>
        <end position="222"/>
    </location>
</feature>
<feature type="compositionally biased region" description="Acidic residues" evidence="1">
    <location>
        <begin position="244"/>
        <end position="254"/>
    </location>
</feature>
<dbReference type="Proteomes" id="UP000095280">
    <property type="component" value="Unplaced"/>
</dbReference>
<organism evidence="2 3">
    <name type="scientific">Macrostomum lignano</name>
    <dbReference type="NCBI Taxonomy" id="282301"/>
    <lineage>
        <taxon>Eukaryota</taxon>
        <taxon>Metazoa</taxon>
        <taxon>Spiralia</taxon>
        <taxon>Lophotrochozoa</taxon>
        <taxon>Platyhelminthes</taxon>
        <taxon>Rhabditophora</taxon>
        <taxon>Macrostomorpha</taxon>
        <taxon>Macrostomida</taxon>
        <taxon>Macrostomidae</taxon>
        <taxon>Macrostomum</taxon>
    </lineage>
</organism>